<dbReference type="PROSITE" id="PS50110">
    <property type="entry name" value="RESPONSE_REGULATORY"/>
    <property type="match status" value="1"/>
</dbReference>
<evidence type="ECO:0000313" key="4">
    <source>
        <dbReference type="EMBL" id="AEH44420.1"/>
    </source>
</evidence>
<dbReference type="SUPFAM" id="SSF52172">
    <property type="entry name" value="CheY-like"/>
    <property type="match status" value="1"/>
</dbReference>
<dbReference type="STRING" id="667014.Thein_0539"/>
<evidence type="ECO:0000256" key="2">
    <source>
        <dbReference type="PROSITE-ProRule" id="PRU00169"/>
    </source>
</evidence>
<dbReference type="EMBL" id="CP002683">
    <property type="protein sequence ID" value="AEH44420.1"/>
    <property type="molecule type" value="Genomic_DNA"/>
</dbReference>
<dbReference type="PANTHER" id="PTHR44591">
    <property type="entry name" value="STRESS RESPONSE REGULATOR PROTEIN 1"/>
    <property type="match status" value="1"/>
</dbReference>
<dbReference type="AlphaFoldDB" id="F8A878"/>
<organism evidence="4 5">
    <name type="scientific">Thermodesulfatator indicus (strain DSM 15286 / JCM 11887 / CIR29812)</name>
    <dbReference type="NCBI Taxonomy" id="667014"/>
    <lineage>
        <taxon>Bacteria</taxon>
        <taxon>Pseudomonadati</taxon>
        <taxon>Thermodesulfobacteriota</taxon>
        <taxon>Thermodesulfobacteria</taxon>
        <taxon>Thermodesulfobacteriales</taxon>
        <taxon>Thermodesulfatatoraceae</taxon>
        <taxon>Thermodesulfatator</taxon>
    </lineage>
</organism>
<dbReference type="OrthoDB" id="9808843at2"/>
<dbReference type="InterPro" id="IPR001789">
    <property type="entry name" value="Sig_transdc_resp-reg_receiver"/>
</dbReference>
<dbReference type="GO" id="GO:0000160">
    <property type="term" value="P:phosphorelay signal transduction system"/>
    <property type="evidence" value="ECO:0007669"/>
    <property type="project" value="InterPro"/>
</dbReference>
<evidence type="ECO:0000256" key="1">
    <source>
        <dbReference type="ARBA" id="ARBA00022553"/>
    </source>
</evidence>
<dbReference type="PANTHER" id="PTHR44591:SF3">
    <property type="entry name" value="RESPONSE REGULATORY DOMAIN-CONTAINING PROTEIN"/>
    <property type="match status" value="1"/>
</dbReference>
<dbReference type="InParanoid" id="F8A878"/>
<dbReference type="CDD" id="cd00156">
    <property type="entry name" value="REC"/>
    <property type="match status" value="1"/>
</dbReference>
<evidence type="ECO:0000313" key="5">
    <source>
        <dbReference type="Proteomes" id="UP000006793"/>
    </source>
</evidence>
<dbReference type="PaxDb" id="667014-Thein_0539"/>
<feature type="domain" description="Response regulatory" evidence="3">
    <location>
        <begin position="5"/>
        <end position="118"/>
    </location>
</feature>
<evidence type="ECO:0000259" key="3">
    <source>
        <dbReference type="PROSITE" id="PS50110"/>
    </source>
</evidence>
<reference evidence="5" key="1">
    <citation type="submission" date="2011-04" db="EMBL/GenBank/DDBJ databases">
        <title>The complete genome of Thermodesulfatator indicus DSM 15286.</title>
        <authorList>
            <person name="Lucas S."/>
            <person name="Copeland A."/>
            <person name="Lapidus A."/>
            <person name="Bruce D."/>
            <person name="Goodwin L."/>
            <person name="Pitluck S."/>
            <person name="Peters L."/>
            <person name="Kyrpides N."/>
            <person name="Mavromatis K."/>
            <person name="Pagani I."/>
            <person name="Ivanova N."/>
            <person name="Saunders L."/>
            <person name="Detter J.C."/>
            <person name="Tapia R."/>
            <person name="Han C."/>
            <person name="Land M."/>
            <person name="Hauser L."/>
            <person name="Markowitz V."/>
            <person name="Cheng J.-F."/>
            <person name="Hugenholtz P."/>
            <person name="Woyke T."/>
            <person name="Wu D."/>
            <person name="Spring S."/>
            <person name="Schroeder M."/>
            <person name="Brambilla E."/>
            <person name="Klenk H.-P."/>
            <person name="Eisen J.A."/>
        </authorList>
    </citation>
    <scope>NUCLEOTIDE SEQUENCE [LARGE SCALE GENOMIC DNA]</scope>
    <source>
        <strain evidence="5">DSM 15286 / JCM 11887 / CIR29812</strain>
    </source>
</reference>
<keyword evidence="1 2" id="KW-0597">Phosphoprotein</keyword>
<dbReference type="eggNOG" id="COG0745">
    <property type="taxonomic scope" value="Bacteria"/>
</dbReference>
<dbReference type="InterPro" id="IPR011006">
    <property type="entry name" value="CheY-like_superfamily"/>
</dbReference>
<proteinExistence type="predicted"/>
<dbReference type="Proteomes" id="UP000006793">
    <property type="component" value="Chromosome"/>
</dbReference>
<dbReference type="InterPro" id="IPR050595">
    <property type="entry name" value="Bact_response_regulator"/>
</dbReference>
<reference evidence="4 5" key="2">
    <citation type="journal article" date="2012" name="Stand. Genomic Sci.">
        <title>Complete genome sequence of the thermophilic sulfate-reducing ocean bacterium Thermodesulfatator indicus type strain (CIR29812(T)).</title>
        <authorList>
            <person name="Anderson I."/>
            <person name="Saunders E."/>
            <person name="Lapidus A."/>
            <person name="Nolan M."/>
            <person name="Lucas S."/>
            <person name="Tice H."/>
            <person name="Del Rio T.G."/>
            <person name="Cheng J.F."/>
            <person name="Han C."/>
            <person name="Tapia R."/>
            <person name="Goodwin L.A."/>
            <person name="Pitluck S."/>
            <person name="Liolios K."/>
            <person name="Mavromatis K."/>
            <person name="Pagani I."/>
            <person name="Ivanova N."/>
            <person name="Mikhailova N."/>
            <person name="Pati A."/>
            <person name="Chen A."/>
            <person name="Palaniappan K."/>
            <person name="Land M."/>
            <person name="Hauser L."/>
            <person name="Jeffries C.D."/>
            <person name="Chang Y.J."/>
            <person name="Brambilla E.M."/>
            <person name="Rohde M."/>
            <person name="Spring S."/>
            <person name="Goker M."/>
            <person name="Detter J.C."/>
            <person name="Woyke T."/>
            <person name="Bristow J."/>
            <person name="Eisen J.A."/>
            <person name="Markowitz V."/>
            <person name="Hugenholtz P."/>
            <person name="Kyrpides N.C."/>
            <person name="Klenk H.P."/>
        </authorList>
    </citation>
    <scope>NUCLEOTIDE SEQUENCE [LARGE SCALE GENOMIC DNA]</scope>
    <source>
        <strain evidence="5">DSM 15286 / JCM 11887 / CIR29812</strain>
    </source>
</reference>
<protein>
    <submittedName>
        <fullName evidence="4">Response regulator receiver protein</fullName>
    </submittedName>
</protein>
<dbReference type="SMART" id="SM00448">
    <property type="entry name" value="REC"/>
    <property type="match status" value="1"/>
</dbReference>
<feature type="modified residue" description="4-aspartylphosphate" evidence="2">
    <location>
        <position position="56"/>
    </location>
</feature>
<accession>F8A878</accession>
<sequence>MGKKNILIIEDEEPIAEILKEYFEIMAPDYRLTFARTLKEAEEILAQKNFDFHVVDYRLPDGTAYDLFSKKLIQGPAIIATGYADKEELAEVLEENNFEILHKPYLPQDLLRKIKELLK</sequence>
<dbReference type="HOGENOM" id="CLU_2060328_0_0_0"/>
<keyword evidence="5" id="KW-1185">Reference proteome</keyword>
<name>F8A878_THEID</name>
<dbReference type="KEGG" id="tid:Thein_0539"/>
<gene>
    <name evidence="4" type="ordered locus">Thein_0539</name>
</gene>
<dbReference type="RefSeq" id="WP_013907165.1">
    <property type="nucleotide sequence ID" value="NC_015681.1"/>
</dbReference>
<dbReference type="Pfam" id="PF00072">
    <property type="entry name" value="Response_reg"/>
    <property type="match status" value="1"/>
</dbReference>
<dbReference type="Gene3D" id="3.40.50.2300">
    <property type="match status" value="1"/>
</dbReference>